<dbReference type="Proteomes" id="UP001596422">
    <property type="component" value="Unassembled WGS sequence"/>
</dbReference>
<keyword evidence="3" id="KW-1185">Reference proteome</keyword>
<keyword evidence="1" id="KW-0472">Membrane</keyword>
<evidence type="ECO:0000256" key="1">
    <source>
        <dbReference type="SAM" id="Phobius"/>
    </source>
</evidence>
<proteinExistence type="predicted"/>
<gene>
    <name evidence="2" type="ORF">ACFQDL_24610</name>
</gene>
<name>A0ABW2A5Y7_9GAMM</name>
<protein>
    <submittedName>
        <fullName evidence="2">Uncharacterized protein</fullName>
    </submittedName>
</protein>
<accession>A0ABW2A5Y7</accession>
<comment type="caution">
    <text evidence="2">The sequence shown here is derived from an EMBL/GenBank/DDBJ whole genome shotgun (WGS) entry which is preliminary data.</text>
</comment>
<organism evidence="2 3">
    <name type="scientific">Marinobacterium aestuariivivens</name>
    <dbReference type="NCBI Taxonomy" id="1698799"/>
    <lineage>
        <taxon>Bacteria</taxon>
        <taxon>Pseudomonadati</taxon>
        <taxon>Pseudomonadota</taxon>
        <taxon>Gammaproteobacteria</taxon>
        <taxon>Oceanospirillales</taxon>
        <taxon>Oceanospirillaceae</taxon>
        <taxon>Marinobacterium</taxon>
    </lineage>
</organism>
<reference evidence="3" key="1">
    <citation type="journal article" date="2019" name="Int. J. Syst. Evol. Microbiol.">
        <title>The Global Catalogue of Microorganisms (GCM) 10K type strain sequencing project: providing services to taxonomists for standard genome sequencing and annotation.</title>
        <authorList>
            <consortium name="The Broad Institute Genomics Platform"/>
            <consortium name="The Broad Institute Genome Sequencing Center for Infectious Disease"/>
            <person name="Wu L."/>
            <person name="Ma J."/>
        </authorList>
    </citation>
    <scope>NUCLEOTIDE SEQUENCE [LARGE SCALE GENOMIC DNA]</scope>
    <source>
        <strain evidence="3">NBRC 111756</strain>
    </source>
</reference>
<sequence>MPLQIALRRKTRAILFFIFIVDPNDVFQLLEDPLASVQGAYAIINIELFGFTMLKLSKLDIVRSAFSEVLPSSSTYNYRQWRKGCSAILKLSFIVGASLCFLNVYAPTWKALSRRETAE</sequence>
<dbReference type="RefSeq" id="WP_379911319.1">
    <property type="nucleotide sequence ID" value="NZ_JBHSWE010000001.1"/>
</dbReference>
<feature type="transmembrane region" description="Helical" evidence="1">
    <location>
        <begin position="87"/>
        <end position="106"/>
    </location>
</feature>
<evidence type="ECO:0000313" key="3">
    <source>
        <dbReference type="Proteomes" id="UP001596422"/>
    </source>
</evidence>
<keyword evidence="1" id="KW-0812">Transmembrane</keyword>
<dbReference type="EMBL" id="JBHSWE010000001">
    <property type="protein sequence ID" value="MFC6672911.1"/>
    <property type="molecule type" value="Genomic_DNA"/>
</dbReference>
<evidence type="ECO:0000313" key="2">
    <source>
        <dbReference type="EMBL" id="MFC6672911.1"/>
    </source>
</evidence>
<keyword evidence="1" id="KW-1133">Transmembrane helix</keyword>